<evidence type="ECO:0000256" key="5">
    <source>
        <dbReference type="ARBA" id="ARBA00019465"/>
    </source>
</evidence>
<comment type="similarity">
    <text evidence="3 11">Belongs to the ketopantoate reductase family.</text>
</comment>
<dbReference type="InterPro" id="IPR013328">
    <property type="entry name" value="6PGD_dom2"/>
</dbReference>
<evidence type="ECO:0000256" key="3">
    <source>
        <dbReference type="ARBA" id="ARBA00007870"/>
    </source>
</evidence>
<evidence type="ECO:0000256" key="8">
    <source>
        <dbReference type="ARBA" id="ARBA00023002"/>
    </source>
</evidence>
<dbReference type="SUPFAM" id="SSF48179">
    <property type="entry name" value="6-phosphogluconate dehydrogenase C-terminal domain-like"/>
    <property type="match status" value="1"/>
</dbReference>
<dbReference type="GO" id="GO:0005737">
    <property type="term" value="C:cytoplasm"/>
    <property type="evidence" value="ECO:0007669"/>
    <property type="project" value="TreeGrafter"/>
</dbReference>
<protein>
    <recommendedName>
        <fullName evidence="5 11">2-dehydropantoate 2-reductase</fullName>
        <ecNumber evidence="4 11">1.1.1.169</ecNumber>
    </recommendedName>
    <alternativeName>
        <fullName evidence="9 11">Ketopantoate reductase</fullName>
    </alternativeName>
</protein>
<evidence type="ECO:0000256" key="6">
    <source>
        <dbReference type="ARBA" id="ARBA00022655"/>
    </source>
</evidence>
<evidence type="ECO:0000313" key="15">
    <source>
        <dbReference type="EMBL" id="PCH12216.1"/>
    </source>
</evidence>
<dbReference type="InterPro" id="IPR050838">
    <property type="entry name" value="Ketopantoate_reductase"/>
</dbReference>
<dbReference type="GO" id="GO:0008677">
    <property type="term" value="F:2-dehydropantoate 2-reductase activity"/>
    <property type="evidence" value="ECO:0007669"/>
    <property type="project" value="UniProtKB-EC"/>
</dbReference>
<reference evidence="14" key="2">
    <citation type="submission" date="2023-03" db="EMBL/GenBank/DDBJ databases">
        <authorList>
            <person name="Shen W."/>
            <person name="Cai J."/>
        </authorList>
    </citation>
    <scope>NUCLEOTIDE SEQUENCE</scope>
    <source>
        <strain evidence="14">P82-2</strain>
    </source>
</reference>
<dbReference type="Pfam" id="PF02558">
    <property type="entry name" value="ApbA"/>
    <property type="match status" value="1"/>
</dbReference>
<proteinExistence type="inferred from homology"/>
<feature type="domain" description="Ketopantoate reductase N-terminal" evidence="12">
    <location>
        <begin position="3"/>
        <end position="150"/>
    </location>
</feature>
<dbReference type="OrthoDB" id="9800163at2"/>
<dbReference type="Pfam" id="PF08546">
    <property type="entry name" value="ApbA_C"/>
    <property type="match status" value="1"/>
</dbReference>
<accession>A0A0E2UC10</accession>
<gene>
    <name evidence="15" type="primary">panE</name>
    <name evidence="15" type="ORF">A9Y57_00931</name>
    <name evidence="14" type="ORF">P7G31_07295</name>
</gene>
<keyword evidence="8 11" id="KW-0560">Oxidoreductase</keyword>
<dbReference type="STRING" id="936154.STP_0579"/>
<dbReference type="GO" id="GO:0050661">
    <property type="term" value="F:NADP binding"/>
    <property type="evidence" value="ECO:0007669"/>
    <property type="project" value="TreeGrafter"/>
</dbReference>
<reference evidence="15 16" key="1">
    <citation type="submission" date="2016-06" db="EMBL/GenBank/DDBJ databases">
        <authorList>
            <person name="Haines A.N."/>
            <person name="Council K.R."/>
        </authorList>
    </citation>
    <scope>NUCLEOTIDE SEQUENCE [LARGE SCALE GENOMIC DNA]</scope>
    <source>
        <strain evidence="15 16">SP158-29</strain>
    </source>
</reference>
<evidence type="ECO:0000313" key="16">
    <source>
        <dbReference type="Proteomes" id="UP000217465"/>
    </source>
</evidence>
<dbReference type="SUPFAM" id="SSF51735">
    <property type="entry name" value="NAD(P)-binding Rossmann-fold domains"/>
    <property type="match status" value="1"/>
</dbReference>
<keyword evidence="6 11" id="KW-0566">Pantothenate biosynthesis</keyword>
<dbReference type="AlphaFoldDB" id="A0A0E2UC10"/>
<dbReference type="InterPro" id="IPR003710">
    <property type="entry name" value="ApbA"/>
</dbReference>
<dbReference type="Proteomes" id="UP001180515">
    <property type="component" value="Unassembled WGS sequence"/>
</dbReference>
<dbReference type="NCBIfam" id="NF005088">
    <property type="entry name" value="PRK06522.1-2"/>
    <property type="match status" value="1"/>
</dbReference>
<comment type="catalytic activity">
    <reaction evidence="10 11">
        <text>(R)-pantoate + NADP(+) = 2-dehydropantoate + NADPH + H(+)</text>
        <dbReference type="Rhea" id="RHEA:16233"/>
        <dbReference type="ChEBI" id="CHEBI:11561"/>
        <dbReference type="ChEBI" id="CHEBI:15378"/>
        <dbReference type="ChEBI" id="CHEBI:15980"/>
        <dbReference type="ChEBI" id="CHEBI:57783"/>
        <dbReference type="ChEBI" id="CHEBI:58349"/>
        <dbReference type="EC" id="1.1.1.169"/>
    </reaction>
</comment>
<organism evidence="15 16">
    <name type="scientific">Streptococcus parauberis</name>
    <dbReference type="NCBI Taxonomy" id="1348"/>
    <lineage>
        <taxon>Bacteria</taxon>
        <taxon>Bacillati</taxon>
        <taxon>Bacillota</taxon>
        <taxon>Bacilli</taxon>
        <taxon>Lactobacillales</taxon>
        <taxon>Streptococcaceae</taxon>
        <taxon>Streptococcus</taxon>
    </lineage>
</organism>
<evidence type="ECO:0000256" key="9">
    <source>
        <dbReference type="ARBA" id="ARBA00032024"/>
    </source>
</evidence>
<comment type="caution">
    <text evidence="15">The sequence shown here is derived from an EMBL/GenBank/DDBJ whole genome shotgun (WGS) entry which is preliminary data.</text>
</comment>
<evidence type="ECO:0000256" key="10">
    <source>
        <dbReference type="ARBA" id="ARBA00048793"/>
    </source>
</evidence>
<evidence type="ECO:0000256" key="4">
    <source>
        <dbReference type="ARBA" id="ARBA00013014"/>
    </source>
</evidence>
<dbReference type="OMA" id="ANYSSMY"/>
<dbReference type="InterPro" id="IPR013332">
    <property type="entry name" value="KPR_N"/>
</dbReference>
<dbReference type="Gene3D" id="3.40.50.720">
    <property type="entry name" value="NAD(P)-binding Rossmann-like Domain"/>
    <property type="match status" value="1"/>
</dbReference>
<dbReference type="EC" id="1.1.1.169" evidence="4 11"/>
<keyword evidence="7 11" id="KW-0521">NADP</keyword>
<dbReference type="EMBL" id="NSGR01000008">
    <property type="protein sequence ID" value="PCH12216.1"/>
    <property type="molecule type" value="Genomic_DNA"/>
</dbReference>
<dbReference type="NCBIfam" id="TIGR00745">
    <property type="entry name" value="apbA_panE"/>
    <property type="match status" value="1"/>
</dbReference>
<evidence type="ECO:0000256" key="11">
    <source>
        <dbReference type="RuleBase" id="RU362068"/>
    </source>
</evidence>
<dbReference type="UniPathway" id="UPA00028">
    <property type="reaction ID" value="UER00004"/>
</dbReference>
<dbReference type="InterPro" id="IPR008927">
    <property type="entry name" value="6-PGluconate_DH-like_C_sf"/>
</dbReference>
<evidence type="ECO:0000256" key="1">
    <source>
        <dbReference type="ARBA" id="ARBA00002919"/>
    </source>
</evidence>
<dbReference type="PANTHER" id="PTHR43765:SF2">
    <property type="entry name" value="2-DEHYDROPANTOATE 2-REDUCTASE"/>
    <property type="match status" value="1"/>
</dbReference>
<sequence length="307" mass="33959">MLVYIAGSGAMGCRFGYQISKTNNEVILLDNWEDHINAIKNNGLKISGDVEETVFLPIMKPTEATREADLIILFTKAMQLPQMLKDIKGIIGKETKVLCLLNGLGHEEVIRQYIPEHNILMGVTVWTAGLEGPGHAHLQGVGALNLQSMDQSNQDAGHQVAEMLTEANLFATYDENVLPNIWRKACVNGTMNSTCAILDCTIGELFASEDGVKMVEEIIHEFVMVGEAEGVSLDEAEITKYVMDTSVKAAHHYPSMHQDLVQNHRKTEIDFLNGAVNSKGQKLGIDTPYCRLITQLVHTKEDVLKIK</sequence>
<dbReference type="InterPro" id="IPR013752">
    <property type="entry name" value="KPA_reductase"/>
</dbReference>
<comment type="function">
    <text evidence="1 11">Catalyzes the NADPH-dependent reduction of ketopantoate into pantoic acid.</text>
</comment>
<evidence type="ECO:0000259" key="12">
    <source>
        <dbReference type="Pfam" id="PF02558"/>
    </source>
</evidence>
<evidence type="ECO:0000259" key="13">
    <source>
        <dbReference type="Pfam" id="PF08546"/>
    </source>
</evidence>
<dbReference type="InterPro" id="IPR036291">
    <property type="entry name" value="NAD(P)-bd_dom_sf"/>
</dbReference>
<dbReference type="Gene3D" id="1.10.1040.10">
    <property type="entry name" value="N-(1-d-carboxylethyl)-l-norvaline Dehydrogenase, domain 2"/>
    <property type="match status" value="1"/>
</dbReference>
<evidence type="ECO:0000256" key="2">
    <source>
        <dbReference type="ARBA" id="ARBA00004994"/>
    </source>
</evidence>
<dbReference type="RefSeq" id="WP_003106592.1">
    <property type="nucleotide sequence ID" value="NZ_BAWT01000008.1"/>
</dbReference>
<comment type="pathway">
    <text evidence="2 11">Cofactor biosynthesis; (R)-pantothenate biosynthesis; (R)-pantoate from 3-methyl-2-oxobutanoate: step 2/2.</text>
</comment>
<dbReference type="EMBL" id="JARQAG010000010">
    <property type="protein sequence ID" value="MDT2732049.1"/>
    <property type="molecule type" value="Genomic_DNA"/>
</dbReference>
<dbReference type="Proteomes" id="UP000217465">
    <property type="component" value="Unassembled WGS sequence"/>
</dbReference>
<dbReference type="eggNOG" id="COG1893">
    <property type="taxonomic scope" value="Bacteria"/>
</dbReference>
<feature type="domain" description="Ketopantoate reductase C-terminal" evidence="13">
    <location>
        <begin position="176"/>
        <end position="301"/>
    </location>
</feature>
<dbReference type="PANTHER" id="PTHR43765">
    <property type="entry name" value="2-DEHYDROPANTOATE 2-REDUCTASE-RELATED"/>
    <property type="match status" value="1"/>
</dbReference>
<evidence type="ECO:0000256" key="7">
    <source>
        <dbReference type="ARBA" id="ARBA00022857"/>
    </source>
</evidence>
<evidence type="ECO:0000313" key="14">
    <source>
        <dbReference type="EMBL" id="MDT2732049.1"/>
    </source>
</evidence>
<name>A0A0E2UC10_9STRE</name>
<dbReference type="GO" id="GO:0015940">
    <property type="term" value="P:pantothenate biosynthetic process"/>
    <property type="evidence" value="ECO:0007669"/>
    <property type="project" value="UniProtKB-UniPathway"/>
</dbReference>